<protein>
    <submittedName>
        <fullName evidence="2">Uncharacterized protein</fullName>
    </submittedName>
</protein>
<evidence type="ECO:0000256" key="1">
    <source>
        <dbReference type="SAM" id="MobiDB-lite"/>
    </source>
</evidence>
<accession>A0AAV5C6J4</accession>
<gene>
    <name evidence="2" type="primary">ga10339</name>
    <name evidence="2" type="ORF">PR202_ga10339</name>
</gene>
<proteinExistence type="predicted"/>
<feature type="compositionally biased region" description="Basic and acidic residues" evidence="1">
    <location>
        <begin position="1"/>
        <end position="10"/>
    </location>
</feature>
<dbReference type="EMBL" id="BQKI01000004">
    <property type="protein sequence ID" value="GJM93753.1"/>
    <property type="molecule type" value="Genomic_DNA"/>
</dbReference>
<feature type="region of interest" description="Disordered" evidence="1">
    <location>
        <begin position="1"/>
        <end position="46"/>
    </location>
</feature>
<organism evidence="2 3">
    <name type="scientific">Eleusine coracana subsp. coracana</name>
    <dbReference type="NCBI Taxonomy" id="191504"/>
    <lineage>
        <taxon>Eukaryota</taxon>
        <taxon>Viridiplantae</taxon>
        <taxon>Streptophyta</taxon>
        <taxon>Embryophyta</taxon>
        <taxon>Tracheophyta</taxon>
        <taxon>Spermatophyta</taxon>
        <taxon>Magnoliopsida</taxon>
        <taxon>Liliopsida</taxon>
        <taxon>Poales</taxon>
        <taxon>Poaceae</taxon>
        <taxon>PACMAD clade</taxon>
        <taxon>Chloridoideae</taxon>
        <taxon>Cynodonteae</taxon>
        <taxon>Eleusininae</taxon>
        <taxon>Eleusine</taxon>
    </lineage>
</organism>
<feature type="compositionally biased region" description="Basic and acidic residues" evidence="1">
    <location>
        <begin position="24"/>
        <end position="44"/>
    </location>
</feature>
<keyword evidence="3" id="KW-1185">Reference proteome</keyword>
<comment type="caution">
    <text evidence="2">The sequence shown here is derived from an EMBL/GenBank/DDBJ whole genome shotgun (WGS) entry which is preliminary data.</text>
</comment>
<reference evidence="2" key="2">
    <citation type="submission" date="2021-12" db="EMBL/GenBank/DDBJ databases">
        <title>Resequencing data analysis of finger millet.</title>
        <authorList>
            <person name="Hatakeyama M."/>
            <person name="Aluri S."/>
            <person name="Balachadran M.T."/>
            <person name="Sivarajan S.R."/>
            <person name="Poveda L."/>
            <person name="Shimizu-Inatsugi R."/>
            <person name="Schlapbach R."/>
            <person name="Sreeman S.M."/>
            <person name="Shimizu K.K."/>
        </authorList>
    </citation>
    <scope>NUCLEOTIDE SEQUENCE</scope>
</reference>
<dbReference type="Proteomes" id="UP001054889">
    <property type="component" value="Unassembled WGS sequence"/>
</dbReference>
<evidence type="ECO:0000313" key="3">
    <source>
        <dbReference type="Proteomes" id="UP001054889"/>
    </source>
</evidence>
<evidence type="ECO:0000313" key="2">
    <source>
        <dbReference type="EMBL" id="GJM93753.1"/>
    </source>
</evidence>
<name>A0AAV5C6J4_ELECO</name>
<dbReference type="AlphaFoldDB" id="A0AAV5C6J4"/>
<sequence length="147" mass="16173">METREVEGRRRATRRCGVPVDQVGEARARARARSLNDNEPRRAPDVPGPLGRFSVWPLDGFGLGGELNSMGIADLAGPKKTPGSPCVAGQHMFPGLGVKLSRTVVCETRPELWHVEWRVSDLEETAALEGTAYEVKVGFVCSVWFLW</sequence>
<reference evidence="2" key="1">
    <citation type="journal article" date="2018" name="DNA Res.">
        <title>Multiple hybrid de novo genome assembly of finger millet, an orphan allotetraploid crop.</title>
        <authorList>
            <person name="Hatakeyama M."/>
            <person name="Aluri S."/>
            <person name="Balachadran M.T."/>
            <person name="Sivarajan S.R."/>
            <person name="Patrignani A."/>
            <person name="Gruter S."/>
            <person name="Poveda L."/>
            <person name="Shimizu-Inatsugi R."/>
            <person name="Baeten J."/>
            <person name="Francoijs K.J."/>
            <person name="Nataraja K.N."/>
            <person name="Reddy Y.A.N."/>
            <person name="Phadnis S."/>
            <person name="Ravikumar R.L."/>
            <person name="Schlapbach R."/>
            <person name="Sreeman S.M."/>
            <person name="Shimizu K.K."/>
        </authorList>
    </citation>
    <scope>NUCLEOTIDE SEQUENCE</scope>
</reference>